<dbReference type="InterPro" id="IPR000515">
    <property type="entry name" value="MetI-like"/>
</dbReference>
<evidence type="ECO:0000256" key="1">
    <source>
        <dbReference type="ARBA" id="ARBA00004651"/>
    </source>
</evidence>
<feature type="compositionally biased region" description="Low complexity" evidence="8">
    <location>
        <begin position="285"/>
        <end position="302"/>
    </location>
</feature>
<sequence>MSVLRRMIRLRSVRLALLVLAVVAVLAVAGGSLAPQDPIAQDPKAILQNPSGAHWLGTDYLGRDVLSRLMDATGRSVVGAAEAVGVGLLLGAPAGLASVVFGRAFEWLALRISDALLTLPYIIFAIAVTGIIGNGIHQAMLAIGLVLAPNYFRITRAATLGLASSQYVEIAELVGASRWWILRTHIWNKVLPTIVVTAASGAAASLLVVSSLSFLGIGTKPPAPTWGGMLSSDLNYLAQRPWAPLAPSLVIIITVAALNALADALRDTTGIVTGDPGGSGRARGGDSADTAQTSSAATATATGPVETTAVATSSIPRQNREVRDA</sequence>
<keyword evidence="2 7" id="KW-0813">Transport</keyword>
<dbReference type="Pfam" id="PF00528">
    <property type="entry name" value="BPD_transp_1"/>
    <property type="match status" value="1"/>
</dbReference>
<evidence type="ECO:0000256" key="7">
    <source>
        <dbReference type="RuleBase" id="RU363032"/>
    </source>
</evidence>
<name>A0A0S4QSF2_9ACTN</name>
<dbReference type="SUPFAM" id="SSF161098">
    <property type="entry name" value="MetI-like"/>
    <property type="match status" value="1"/>
</dbReference>
<dbReference type="GO" id="GO:0055085">
    <property type="term" value="P:transmembrane transport"/>
    <property type="evidence" value="ECO:0007669"/>
    <property type="project" value="InterPro"/>
</dbReference>
<dbReference type="CDD" id="cd06261">
    <property type="entry name" value="TM_PBP2"/>
    <property type="match status" value="1"/>
</dbReference>
<evidence type="ECO:0000313" key="10">
    <source>
        <dbReference type="EMBL" id="CUU58014.1"/>
    </source>
</evidence>
<dbReference type="PANTHER" id="PTHR43386:SF25">
    <property type="entry name" value="PEPTIDE ABC TRANSPORTER PERMEASE PROTEIN"/>
    <property type="match status" value="1"/>
</dbReference>
<dbReference type="RefSeq" id="WP_091280403.1">
    <property type="nucleotide sequence ID" value="NZ_FAOZ01000016.1"/>
</dbReference>
<reference evidence="11" key="1">
    <citation type="submission" date="2015-11" db="EMBL/GenBank/DDBJ databases">
        <authorList>
            <person name="Varghese N."/>
        </authorList>
    </citation>
    <scope>NUCLEOTIDE SEQUENCE [LARGE SCALE GENOMIC DNA]</scope>
    <source>
        <strain evidence="11">DSM 45899</strain>
    </source>
</reference>
<feature type="transmembrane region" description="Helical" evidence="7">
    <location>
        <begin position="242"/>
        <end position="262"/>
    </location>
</feature>
<organism evidence="10 11">
    <name type="scientific">Parafrankia irregularis</name>
    <dbReference type="NCBI Taxonomy" id="795642"/>
    <lineage>
        <taxon>Bacteria</taxon>
        <taxon>Bacillati</taxon>
        <taxon>Actinomycetota</taxon>
        <taxon>Actinomycetes</taxon>
        <taxon>Frankiales</taxon>
        <taxon>Frankiaceae</taxon>
        <taxon>Parafrankia</taxon>
    </lineage>
</organism>
<feature type="region of interest" description="Disordered" evidence="8">
    <location>
        <begin position="272"/>
        <end position="325"/>
    </location>
</feature>
<keyword evidence="6 7" id="KW-0472">Membrane</keyword>
<evidence type="ECO:0000313" key="11">
    <source>
        <dbReference type="Proteomes" id="UP000198802"/>
    </source>
</evidence>
<evidence type="ECO:0000259" key="9">
    <source>
        <dbReference type="PROSITE" id="PS50928"/>
    </source>
</evidence>
<comment type="subcellular location">
    <subcellularLocation>
        <location evidence="1 7">Cell membrane</location>
        <topology evidence="1 7">Multi-pass membrane protein</topology>
    </subcellularLocation>
</comment>
<dbReference type="InterPro" id="IPR050366">
    <property type="entry name" value="BP-dependent_transpt_permease"/>
</dbReference>
<keyword evidence="4 7" id="KW-0812">Transmembrane</keyword>
<feature type="domain" description="ABC transmembrane type-1" evidence="9">
    <location>
        <begin position="73"/>
        <end position="262"/>
    </location>
</feature>
<comment type="similarity">
    <text evidence="7">Belongs to the binding-protein-dependent transport system permease family.</text>
</comment>
<evidence type="ECO:0000256" key="4">
    <source>
        <dbReference type="ARBA" id="ARBA00022692"/>
    </source>
</evidence>
<feature type="transmembrane region" description="Helical" evidence="7">
    <location>
        <begin position="190"/>
        <end position="217"/>
    </location>
</feature>
<accession>A0A0S4QSF2</accession>
<dbReference type="PROSITE" id="PS50928">
    <property type="entry name" value="ABC_TM1"/>
    <property type="match status" value="1"/>
</dbReference>
<keyword evidence="3" id="KW-1003">Cell membrane</keyword>
<dbReference type="PANTHER" id="PTHR43386">
    <property type="entry name" value="OLIGOPEPTIDE TRANSPORT SYSTEM PERMEASE PROTEIN APPC"/>
    <property type="match status" value="1"/>
</dbReference>
<feature type="transmembrane region" description="Helical" evidence="7">
    <location>
        <begin position="77"/>
        <end position="101"/>
    </location>
</feature>
<dbReference type="InterPro" id="IPR035906">
    <property type="entry name" value="MetI-like_sf"/>
</dbReference>
<gene>
    <name evidence="10" type="ORF">Ga0074812_11644</name>
</gene>
<evidence type="ECO:0000256" key="6">
    <source>
        <dbReference type="ARBA" id="ARBA00023136"/>
    </source>
</evidence>
<dbReference type="Gene3D" id="1.10.3720.10">
    <property type="entry name" value="MetI-like"/>
    <property type="match status" value="1"/>
</dbReference>
<evidence type="ECO:0000256" key="2">
    <source>
        <dbReference type="ARBA" id="ARBA00022448"/>
    </source>
</evidence>
<dbReference type="Proteomes" id="UP000198802">
    <property type="component" value="Unassembled WGS sequence"/>
</dbReference>
<dbReference type="EMBL" id="FAOZ01000016">
    <property type="protein sequence ID" value="CUU58014.1"/>
    <property type="molecule type" value="Genomic_DNA"/>
</dbReference>
<proteinExistence type="inferred from homology"/>
<dbReference type="AlphaFoldDB" id="A0A0S4QSF2"/>
<evidence type="ECO:0000256" key="5">
    <source>
        <dbReference type="ARBA" id="ARBA00022989"/>
    </source>
</evidence>
<protein>
    <submittedName>
        <fullName evidence="10">Peptide/nickel transport system permease protein</fullName>
    </submittedName>
</protein>
<keyword evidence="5 7" id="KW-1133">Transmembrane helix</keyword>
<feature type="transmembrane region" description="Helical" evidence="7">
    <location>
        <begin position="108"/>
        <end position="129"/>
    </location>
</feature>
<evidence type="ECO:0000256" key="8">
    <source>
        <dbReference type="SAM" id="MobiDB-lite"/>
    </source>
</evidence>
<evidence type="ECO:0000256" key="3">
    <source>
        <dbReference type="ARBA" id="ARBA00022475"/>
    </source>
</evidence>
<keyword evidence="11" id="KW-1185">Reference proteome</keyword>
<dbReference type="GO" id="GO:0005886">
    <property type="term" value="C:plasma membrane"/>
    <property type="evidence" value="ECO:0007669"/>
    <property type="project" value="UniProtKB-SubCell"/>
</dbReference>